<feature type="transmembrane region" description="Helical" evidence="2">
    <location>
        <begin position="99"/>
        <end position="119"/>
    </location>
</feature>
<feature type="region of interest" description="Disordered" evidence="1">
    <location>
        <begin position="160"/>
        <end position="179"/>
    </location>
</feature>
<reference evidence="4" key="1">
    <citation type="submission" date="2020-06" db="EMBL/GenBank/DDBJ databases">
        <title>Nostoc edaphicum CCNP1411 genome.</title>
        <authorList>
            <person name="Fidor A."/>
            <person name="Grabski M."/>
            <person name="Gawor J."/>
            <person name="Gromadka R."/>
            <person name="Wegrzyn G."/>
            <person name="Mazur-Marzec H."/>
        </authorList>
    </citation>
    <scope>NUCLEOTIDE SEQUENCE [LARGE SCALE GENOMIC DNA]</scope>
    <source>
        <strain evidence="4">CCNP1411</strain>
        <plasmid evidence="4">pne_5</plasmid>
    </source>
</reference>
<accession>A0A7D7QHG2</accession>
<dbReference type="AlphaFoldDB" id="A0A7D7QHG2"/>
<evidence type="ECO:0000313" key="4">
    <source>
        <dbReference type="Proteomes" id="UP000514713"/>
    </source>
</evidence>
<geneLocation type="plasmid" evidence="4">
    <name>pne_5</name>
</geneLocation>
<sequence>MENFNGESLSDEGFSAFFAHADAIAQRVREWNEYRLEQEIADQKRTIDLKIEKASDVKAVEKLKKSKEWLKHRQQRFEKVKELLFWIGAWVGSGRSGTLFFLSGIVTFATLGLIAGLNWPTTIACKSGSGGCYLLRFDKKTVILPQQFKNILAEYERNKNKSKHLKREQGIGNREQTRN</sequence>
<keyword evidence="4" id="KW-1185">Reference proteome</keyword>
<protein>
    <submittedName>
        <fullName evidence="3">Uncharacterized protein</fullName>
    </submittedName>
</protein>
<proteinExistence type="predicted"/>
<keyword evidence="2" id="KW-0472">Membrane</keyword>
<gene>
    <name evidence="3" type="ORF">HUN01_02455</name>
</gene>
<evidence type="ECO:0000313" key="3">
    <source>
        <dbReference type="EMBL" id="QMS86481.1"/>
    </source>
</evidence>
<evidence type="ECO:0000256" key="1">
    <source>
        <dbReference type="SAM" id="MobiDB-lite"/>
    </source>
</evidence>
<dbReference type="KEGG" id="ned:HUN01_02455"/>
<evidence type="ECO:0000256" key="2">
    <source>
        <dbReference type="SAM" id="Phobius"/>
    </source>
</evidence>
<name>A0A7D7QHG2_9NOSO</name>
<dbReference type="Proteomes" id="UP000514713">
    <property type="component" value="Plasmid pNe_5"/>
</dbReference>
<keyword evidence="3" id="KW-0614">Plasmid</keyword>
<organism evidence="3 4">
    <name type="scientific">Nostoc edaphicum CCNP1411</name>
    <dbReference type="NCBI Taxonomy" id="1472755"/>
    <lineage>
        <taxon>Bacteria</taxon>
        <taxon>Bacillati</taxon>
        <taxon>Cyanobacteriota</taxon>
        <taxon>Cyanophyceae</taxon>
        <taxon>Nostocales</taxon>
        <taxon>Nostocaceae</taxon>
        <taxon>Nostoc</taxon>
    </lineage>
</organism>
<keyword evidence="2" id="KW-1133">Transmembrane helix</keyword>
<dbReference type="EMBL" id="CP054697">
    <property type="protein sequence ID" value="QMS86481.1"/>
    <property type="molecule type" value="Genomic_DNA"/>
</dbReference>
<keyword evidence="2" id="KW-0812">Transmembrane</keyword>